<reference evidence="7" key="1">
    <citation type="journal article" date="2023" name="Science">
        <title>Elucidation of the pathway for biosynthesis of saponin adjuvants from the soapbark tree.</title>
        <authorList>
            <person name="Reed J."/>
            <person name="Orme A."/>
            <person name="El-Demerdash A."/>
            <person name="Owen C."/>
            <person name="Martin L.B.B."/>
            <person name="Misra R.C."/>
            <person name="Kikuchi S."/>
            <person name="Rejzek M."/>
            <person name="Martin A.C."/>
            <person name="Harkess A."/>
            <person name="Leebens-Mack J."/>
            <person name="Louveau T."/>
            <person name="Stephenson M.J."/>
            <person name="Osbourn A."/>
        </authorList>
    </citation>
    <scope>NUCLEOTIDE SEQUENCE</scope>
    <source>
        <strain evidence="7">S10</strain>
    </source>
</reference>
<evidence type="ECO:0000256" key="4">
    <source>
        <dbReference type="ARBA" id="ARBA00023242"/>
    </source>
</evidence>
<dbReference type="PANTHER" id="PTHR13935">
    <property type="entry name" value="ACHAETE-SCUTE TRANSCRIPTION FACTOR-RELATED"/>
    <property type="match status" value="1"/>
</dbReference>
<dbReference type="PANTHER" id="PTHR13935:SF46">
    <property type="entry name" value="TRANSCRIPTION FACTOR BHLH167-RELATED"/>
    <property type="match status" value="1"/>
</dbReference>
<dbReference type="SMART" id="SM00353">
    <property type="entry name" value="HLH"/>
    <property type="match status" value="1"/>
</dbReference>
<evidence type="ECO:0000313" key="7">
    <source>
        <dbReference type="EMBL" id="KAJ7945884.1"/>
    </source>
</evidence>
<dbReference type="InterPro" id="IPR015660">
    <property type="entry name" value="MASH1/Ascl1a-like"/>
</dbReference>
<dbReference type="InterPro" id="IPR011598">
    <property type="entry name" value="bHLH_dom"/>
</dbReference>
<dbReference type="KEGG" id="qsa:O6P43_030885"/>
<comment type="subcellular location">
    <subcellularLocation>
        <location evidence="1">Nucleus</location>
    </subcellularLocation>
</comment>
<dbReference type="PROSITE" id="PS50888">
    <property type="entry name" value="BHLH"/>
    <property type="match status" value="1"/>
</dbReference>
<evidence type="ECO:0000259" key="6">
    <source>
        <dbReference type="PROSITE" id="PS50888"/>
    </source>
</evidence>
<feature type="domain" description="BHLH" evidence="6">
    <location>
        <begin position="9"/>
        <end position="65"/>
    </location>
</feature>
<keyword evidence="4" id="KW-0539">Nucleus</keyword>
<evidence type="ECO:0000256" key="3">
    <source>
        <dbReference type="ARBA" id="ARBA00023163"/>
    </source>
</evidence>
<dbReference type="SUPFAM" id="SSF47459">
    <property type="entry name" value="HLH, helix-loop-helix DNA-binding domain"/>
    <property type="match status" value="1"/>
</dbReference>
<dbReference type="FunFam" id="4.10.280.10:FF:000146">
    <property type="entry name" value="Transcription factor bHLH162"/>
    <property type="match status" value="1"/>
</dbReference>
<accession>A0AAD7P8Q5</accession>
<name>A0AAD7P8Q5_QUISA</name>
<dbReference type="GO" id="GO:0000981">
    <property type="term" value="F:DNA-binding transcription factor activity, RNA polymerase II-specific"/>
    <property type="evidence" value="ECO:0007669"/>
    <property type="project" value="TreeGrafter"/>
</dbReference>
<evidence type="ECO:0000256" key="5">
    <source>
        <dbReference type="SAM" id="Coils"/>
    </source>
</evidence>
<proteinExistence type="predicted"/>
<keyword evidence="8" id="KW-1185">Reference proteome</keyword>
<evidence type="ECO:0000313" key="8">
    <source>
        <dbReference type="Proteomes" id="UP001163823"/>
    </source>
</evidence>
<dbReference type="Gene3D" id="4.10.280.10">
    <property type="entry name" value="Helix-loop-helix DNA-binding domain"/>
    <property type="match status" value="1"/>
</dbReference>
<dbReference type="Proteomes" id="UP001163823">
    <property type="component" value="Chromosome 13"/>
</dbReference>
<dbReference type="Pfam" id="PF00010">
    <property type="entry name" value="HLH"/>
    <property type="match status" value="1"/>
</dbReference>
<organism evidence="7 8">
    <name type="scientific">Quillaja saponaria</name>
    <name type="common">Soap bark tree</name>
    <dbReference type="NCBI Taxonomy" id="32244"/>
    <lineage>
        <taxon>Eukaryota</taxon>
        <taxon>Viridiplantae</taxon>
        <taxon>Streptophyta</taxon>
        <taxon>Embryophyta</taxon>
        <taxon>Tracheophyta</taxon>
        <taxon>Spermatophyta</taxon>
        <taxon>Magnoliopsida</taxon>
        <taxon>eudicotyledons</taxon>
        <taxon>Gunneridae</taxon>
        <taxon>Pentapetalae</taxon>
        <taxon>rosids</taxon>
        <taxon>fabids</taxon>
        <taxon>Fabales</taxon>
        <taxon>Quillajaceae</taxon>
        <taxon>Quillaja</taxon>
    </lineage>
</organism>
<feature type="coiled-coil region" evidence="5">
    <location>
        <begin position="55"/>
        <end position="82"/>
    </location>
</feature>
<keyword evidence="3" id="KW-0804">Transcription</keyword>
<gene>
    <name evidence="7" type="ORF">O6P43_030885</name>
</gene>
<dbReference type="GO" id="GO:0000977">
    <property type="term" value="F:RNA polymerase II transcription regulatory region sequence-specific DNA binding"/>
    <property type="evidence" value="ECO:0007669"/>
    <property type="project" value="TreeGrafter"/>
</dbReference>
<dbReference type="EMBL" id="JARAOO010000013">
    <property type="protein sequence ID" value="KAJ7945884.1"/>
    <property type="molecule type" value="Genomic_DNA"/>
</dbReference>
<keyword evidence="2" id="KW-0805">Transcription regulation</keyword>
<sequence length="194" mass="22176">MTKTNSDSPPKLDRKTVERNRRIHMKGLCFKLATLIPHHYFKATKQDMVSQQDQLDLAATYIKRLTENIDKLKRRKEQAMESFNGETSTSTDNNNMNDTLMTQSRLPVIELIDLGSGIEVVLISGLKKNFMMYEIISVLEEEGAEVVSASFSTLGDKIFHTIHAQVKNSRVGVETTRVWERLHELVTPPQSWNL</sequence>
<dbReference type="InterPro" id="IPR036638">
    <property type="entry name" value="HLH_DNA-bd_sf"/>
</dbReference>
<evidence type="ECO:0000256" key="2">
    <source>
        <dbReference type="ARBA" id="ARBA00023015"/>
    </source>
</evidence>
<dbReference type="GO" id="GO:0046983">
    <property type="term" value="F:protein dimerization activity"/>
    <property type="evidence" value="ECO:0007669"/>
    <property type="project" value="InterPro"/>
</dbReference>
<keyword evidence="5" id="KW-0175">Coiled coil</keyword>
<dbReference type="GO" id="GO:0090575">
    <property type="term" value="C:RNA polymerase II transcription regulator complex"/>
    <property type="evidence" value="ECO:0007669"/>
    <property type="project" value="TreeGrafter"/>
</dbReference>
<dbReference type="AlphaFoldDB" id="A0AAD7P8Q5"/>
<comment type="caution">
    <text evidence="7">The sequence shown here is derived from an EMBL/GenBank/DDBJ whole genome shotgun (WGS) entry which is preliminary data.</text>
</comment>
<protein>
    <submittedName>
        <fullName evidence="7">Transcription factor like</fullName>
    </submittedName>
</protein>
<evidence type="ECO:0000256" key="1">
    <source>
        <dbReference type="ARBA" id="ARBA00004123"/>
    </source>
</evidence>